<dbReference type="EMBL" id="QENZ01000004">
    <property type="protein sequence ID" value="PVX50801.1"/>
    <property type="molecule type" value="Genomic_DNA"/>
</dbReference>
<reference evidence="3 4" key="1">
    <citation type="submission" date="2018-05" db="EMBL/GenBank/DDBJ databases">
        <title>Genomic Encyclopedia of Type Strains, Phase IV (KMG-IV): sequencing the most valuable type-strain genomes for metagenomic binning, comparative biology and taxonomic classification.</title>
        <authorList>
            <person name="Goeker M."/>
        </authorList>
    </citation>
    <scope>NUCLEOTIDE SEQUENCE [LARGE SCALE GENOMIC DNA]</scope>
    <source>
        <strain evidence="3 4">DSM 28579</strain>
    </source>
</reference>
<feature type="domain" description="Phosphatidic acid phosphatase type 2/haloperoxidase" evidence="2">
    <location>
        <begin position="59"/>
        <end position="175"/>
    </location>
</feature>
<dbReference type="OrthoDB" id="9789113at2"/>
<feature type="transmembrane region" description="Helical" evidence="1">
    <location>
        <begin position="160"/>
        <end position="178"/>
    </location>
</feature>
<dbReference type="SUPFAM" id="SSF48317">
    <property type="entry name" value="Acid phosphatase/Vanadium-dependent haloperoxidase"/>
    <property type="match status" value="1"/>
</dbReference>
<evidence type="ECO:0000313" key="3">
    <source>
        <dbReference type="EMBL" id="PVX50801.1"/>
    </source>
</evidence>
<gene>
    <name evidence="3" type="ORF">C7377_1118</name>
</gene>
<dbReference type="Proteomes" id="UP000251835">
    <property type="component" value="Unassembled WGS sequence"/>
</dbReference>
<dbReference type="InterPro" id="IPR000326">
    <property type="entry name" value="PAP2/HPO"/>
</dbReference>
<dbReference type="SMART" id="SM00014">
    <property type="entry name" value="acidPPc"/>
    <property type="match status" value="1"/>
</dbReference>
<dbReference type="RefSeq" id="WP_116496355.1">
    <property type="nucleotide sequence ID" value="NZ_QENZ01000004.1"/>
</dbReference>
<accession>A0A7L4UNW2</accession>
<organism evidence="3 4">
    <name type="scientific">Balneicella halophila</name>
    <dbReference type="NCBI Taxonomy" id="1537566"/>
    <lineage>
        <taxon>Bacteria</taxon>
        <taxon>Pseudomonadati</taxon>
        <taxon>Bacteroidota</taxon>
        <taxon>Bacteroidia</taxon>
        <taxon>Bacteroidales</taxon>
        <taxon>Balneicellaceae</taxon>
        <taxon>Balneicella</taxon>
    </lineage>
</organism>
<feature type="transmembrane region" description="Helical" evidence="1">
    <location>
        <begin position="106"/>
        <end position="126"/>
    </location>
</feature>
<dbReference type="AlphaFoldDB" id="A0A7L4UNW2"/>
<keyword evidence="1" id="KW-0812">Transmembrane</keyword>
<sequence>METIESINTELFLLLNGSHYKYLDTIMFYASDKLFWIPFYLILFLLIIRLFKIKCFKVFIAIASLITLCDQTSGFFKHAMKQLRPSHEPTLENLIYLSQAGPGGQYGFVSAHAANSFGLATFLFLLLPKKYNWLKGMMLLWAVLVSYSRVYNGVHYPSDVIFGIITGVFYGTLIYFFLSKIKLTSRYRVKYPRTEMAFE</sequence>
<keyword evidence="4" id="KW-1185">Reference proteome</keyword>
<keyword evidence="1" id="KW-1133">Transmembrane helix</keyword>
<dbReference type="Pfam" id="PF01569">
    <property type="entry name" value="PAP2"/>
    <property type="match status" value="1"/>
</dbReference>
<comment type="caution">
    <text evidence="3">The sequence shown here is derived from an EMBL/GenBank/DDBJ whole genome shotgun (WGS) entry which is preliminary data.</text>
</comment>
<dbReference type="PANTHER" id="PTHR14969:SF13">
    <property type="entry name" value="AT30094P"/>
    <property type="match status" value="1"/>
</dbReference>
<evidence type="ECO:0000313" key="4">
    <source>
        <dbReference type="Proteomes" id="UP000251835"/>
    </source>
</evidence>
<dbReference type="CDD" id="cd03395">
    <property type="entry name" value="PAP2_like_4"/>
    <property type="match status" value="1"/>
</dbReference>
<dbReference type="InterPro" id="IPR036938">
    <property type="entry name" value="PAP2/HPO_sf"/>
</dbReference>
<proteinExistence type="predicted"/>
<evidence type="ECO:0000259" key="2">
    <source>
        <dbReference type="SMART" id="SM00014"/>
    </source>
</evidence>
<name>A0A7L4UNW2_BALHA</name>
<dbReference type="PANTHER" id="PTHR14969">
    <property type="entry name" value="SPHINGOSINE-1-PHOSPHATE PHOSPHOHYDROLASE"/>
    <property type="match status" value="1"/>
</dbReference>
<evidence type="ECO:0000256" key="1">
    <source>
        <dbReference type="SAM" id="Phobius"/>
    </source>
</evidence>
<feature type="transmembrane region" description="Helical" evidence="1">
    <location>
        <begin position="58"/>
        <end position="76"/>
    </location>
</feature>
<dbReference type="Gene3D" id="1.20.144.10">
    <property type="entry name" value="Phosphatidic acid phosphatase type 2/haloperoxidase"/>
    <property type="match status" value="1"/>
</dbReference>
<feature type="transmembrane region" description="Helical" evidence="1">
    <location>
        <begin position="138"/>
        <end position="154"/>
    </location>
</feature>
<feature type="transmembrane region" description="Helical" evidence="1">
    <location>
        <begin position="34"/>
        <end position="51"/>
    </location>
</feature>
<keyword evidence="1" id="KW-0472">Membrane</keyword>
<protein>
    <submittedName>
        <fullName evidence="3">Undecaprenyl-diphosphatase</fullName>
    </submittedName>
</protein>